<name>A0AC34FQQ4_9BILA</name>
<protein>
    <submittedName>
        <fullName evidence="2">Uncharacterized protein</fullName>
    </submittedName>
</protein>
<evidence type="ECO:0000313" key="2">
    <source>
        <dbReference type="WBParaSite" id="ES5_v2.g19139.t1"/>
    </source>
</evidence>
<evidence type="ECO:0000313" key="1">
    <source>
        <dbReference type="Proteomes" id="UP000887579"/>
    </source>
</evidence>
<organism evidence="1 2">
    <name type="scientific">Panagrolaimus sp. ES5</name>
    <dbReference type="NCBI Taxonomy" id="591445"/>
    <lineage>
        <taxon>Eukaryota</taxon>
        <taxon>Metazoa</taxon>
        <taxon>Ecdysozoa</taxon>
        <taxon>Nematoda</taxon>
        <taxon>Chromadorea</taxon>
        <taxon>Rhabditida</taxon>
        <taxon>Tylenchina</taxon>
        <taxon>Panagrolaimomorpha</taxon>
        <taxon>Panagrolaimoidea</taxon>
        <taxon>Panagrolaimidae</taxon>
        <taxon>Panagrolaimus</taxon>
    </lineage>
</organism>
<reference evidence="2" key="1">
    <citation type="submission" date="2022-11" db="UniProtKB">
        <authorList>
            <consortium name="WormBaseParasite"/>
        </authorList>
    </citation>
    <scope>IDENTIFICATION</scope>
</reference>
<dbReference type="Proteomes" id="UP000887579">
    <property type="component" value="Unplaced"/>
</dbReference>
<accession>A0AC34FQQ4</accession>
<proteinExistence type="predicted"/>
<dbReference type="WBParaSite" id="ES5_v2.g19139.t1">
    <property type="protein sequence ID" value="ES5_v2.g19139.t1"/>
    <property type="gene ID" value="ES5_v2.g19139"/>
</dbReference>
<sequence>MDSANNSRSPSPLRAGVSSSSSSTGSSSSDDSSRTRRRTKSKVEAQRSRSSSNSPLRSPSPSHPSSSKSAPPPAPAVRDDVRNPQDLLPTGLPGDDDSSKKIMLSEEELVKFELWAKGTSPCNRSEYFDKIAKVNSVAHRAPYLQRKIRPSSVENLNLQYLSDSPGVLNEQKVPTLARNNKFAKIDAPDGAGRLENFTNNWHKLTTDPFVLRAIKGYRIPFIVSPPRRFHDVAGITDFFKFTTKTKINSFQFEDIYM</sequence>